<evidence type="ECO:0000256" key="4">
    <source>
        <dbReference type="ARBA" id="ARBA00022989"/>
    </source>
</evidence>
<feature type="region of interest" description="Disordered" evidence="7">
    <location>
        <begin position="229"/>
        <end position="265"/>
    </location>
</feature>
<dbReference type="InterPro" id="IPR050617">
    <property type="entry name" value="E3_ligase_FN3/SPRY"/>
</dbReference>
<feature type="domain" description="Fibronectin type-III" evidence="9">
    <location>
        <begin position="984"/>
        <end position="1081"/>
    </location>
</feature>
<dbReference type="AlphaFoldDB" id="A0A6P7R253"/>
<gene>
    <name evidence="11" type="primary">Fndc3b</name>
</gene>
<evidence type="ECO:0000256" key="5">
    <source>
        <dbReference type="ARBA" id="ARBA00023136"/>
    </source>
</evidence>
<dbReference type="GO" id="GO:0005737">
    <property type="term" value="C:cytoplasm"/>
    <property type="evidence" value="ECO:0007669"/>
    <property type="project" value="UniProtKB-ARBA"/>
</dbReference>
<dbReference type="FunFam" id="2.60.40.10:FF:000175">
    <property type="entry name" value="Fibronectin type III domain containing 3A"/>
    <property type="match status" value="1"/>
</dbReference>
<feature type="transmembrane region" description="Helical" evidence="8">
    <location>
        <begin position="1107"/>
        <end position="1130"/>
    </location>
</feature>
<dbReference type="PANTHER" id="PTHR24099">
    <property type="entry name" value="E3 UBIQUITIN-PROTEIN LIGASE TRIM36-RELATED"/>
    <property type="match status" value="1"/>
</dbReference>
<feature type="domain" description="Fibronectin type-III" evidence="9">
    <location>
        <begin position="384"/>
        <end position="476"/>
    </location>
</feature>
<feature type="compositionally biased region" description="Gly residues" evidence="7">
    <location>
        <begin position="232"/>
        <end position="246"/>
    </location>
</feature>
<feature type="region of interest" description="Disordered" evidence="7">
    <location>
        <begin position="185"/>
        <end position="213"/>
    </location>
</feature>
<dbReference type="RefSeq" id="XP_029330945.1">
    <property type="nucleotide sequence ID" value="XM_029475085.1"/>
</dbReference>
<dbReference type="FunFam" id="2.60.40.10:FF:000180">
    <property type="entry name" value="Fibronectin type III domain containing 3A"/>
    <property type="match status" value="1"/>
</dbReference>
<feature type="domain" description="Fibronectin type-III" evidence="9">
    <location>
        <begin position="480"/>
        <end position="573"/>
    </location>
</feature>
<name>A0A6P7R253_MUSCR</name>
<proteinExistence type="inferred from homology"/>
<dbReference type="FunFam" id="2.60.40.10:FF:000185">
    <property type="entry name" value="Fibronectin type III domain containing 3A"/>
    <property type="match status" value="1"/>
</dbReference>
<dbReference type="CDD" id="cd00063">
    <property type="entry name" value="FN3"/>
    <property type="match status" value="8"/>
</dbReference>
<feature type="domain" description="Fibronectin type-III" evidence="9">
    <location>
        <begin position="281"/>
        <end position="380"/>
    </location>
</feature>
<dbReference type="Pfam" id="PF00041">
    <property type="entry name" value="fn3"/>
    <property type="match status" value="7"/>
</dbReference>
<dbReference type="FunFam" id="2.60.40.10:FF:000309">
    <property type="entry name" value="Fibronectin type III domain containing 3B"/>
    <property type="match status" value="1"/>
</dbReference>
<protein>
    <submittedName>
        <fullName evidence="11">Fibronectin type III domain-containing protein 3B isoform X2</fullName>
    </submittedName>
</protein>
<dbReference type="FunFam" id="2.60.40.10:FF:000603">
    <property type="entry name" value="Fibronectin type III domain containing 3B"/>
    <property type="match status" value="1"/>
</dbReference>
<keyword evidence="5 8" id="KW-0472">Membrane</keyword>
<reference evidence="11" key="1">
    <citation type="submission" date="2025-08" db="UniProtKB">
        <authorList>
            <consortium name="RefSeq"/>
        </authorList>
    </citation>
    <scope>IDENTIFICATION</scope>
</reference>
<accession>A0A6P7R253</accession>
<feature type="domain" description="Fibronectin type-III" evidence="9">
    <location>
        <begin position="694"/>
        <end position="787"/>
    </location>
</feature>
<evidence type="ECO:0000256" key="6">
    <source>
        <dbReference type="ARBA" id="ARBA00038207"/>
    </source>
</evidence>
<keyword evidence="10" id="KW-1185">Reference proteome</keyword>
<evidence type="ECO:0000259" key="9">
    <source>
        <dbReference type="PROSITE" id="PS50853"/>
    </source>
</evidence>
<dbReference type="InterPro" id="IPR013783">
    <property type="entry name" value="Ig-like_fold"/>
</dbReference>
<dbReference type="PRINTS" id="PR00014">
    <property type="entry name" value="FNTYPEIII"/>
</dbReference>
<dbReference type="CTD" id="64778"/>
<evidence type="ECO:0000256" key="1">
    <source>
        <dbReference type="ARBA" id="ARBA00004167"/>
    </source>
</evidence>
<dbReference type="PANTHER" id="PTHR24099:SF19">
    <property type="entry name" value="FIBRONECTIN TYPE III DOMAIN-CONTAINING PROTEIN 3B"/>
    <property type="match status" value="1"/>
</dbReference>
<evidence type="ECO:0000256" key="7">
    <source>
        <dbReference type="SAM" id="MobiDB-lite"/>
    </source>
</evidence>
<comment type="subcellular location">
    <subcellularLocation>
        <location evidence="1">Membrane</location>
        <topology evidence="1">Single-pass membrane protein</topology>
    </subcellularLocation>
</comment>
<dbReference type="InterPro" id="IPR036116">
    <property type="entry name" value="FN3_sf"/>
</dbReference>
<dbReference type="GO" id="GO:0012505">
    <property type="term" value="C:endomembrane system"/>
    <property type="evidence" value="ECO:0007669"/>
    <property type="project" value="UniProtKB-ARBA"/>
</dbReference>
<sequence length="1132" mass="124562">MYVTMMMTDQIPLELPPLLNGEVAMMPHLVNGEAAQQVILVQVNPGETFTIRAEDGTLQCIQGPAEVPMMSPNGSIPPIHVPPGYISQVIEDSTGVRRVVVTPQSPECYPPSYPSAMSPTHHLPPYLTHHPHFIQNSHTAYYPPVTVPGDMPPQFFPQPHLPPTIYSEPEIIPLYGMSSYITREDQYSKPPHKKLKDRQIDRQNRLNSPPSTIYKNSCATVYNGYGKSHSGGSSGGGGGGSGGGPGIKKTERRARSSPKSSDSDLQEYELEVKRVQDILSGIEKPQVSNIQARTVVLSWAPPVGLSCGPHGGLSFPYSYEVALSDKGRDGKYKIIYSGEELECNLKDLRPATDYHVRVYAVYNSVKGSCSEPVSFTTHSCAPECPFPPKLAHRSKSSLTLQWKAPIDNGSKITSYLLEWDEGKRNSGFRQCFFGSQKHCKLTKLCPAMGYTFRLAARNDIGTSGYSQEVVCYTLGNIPQMPLAPRLVRAGVTWITLQWSRPEGCSPEEAITYTLDIQEDENDSHFHPKYTGEDLTCTVKNLKRSTQYKFRLTASNMEGKSCPSEVLVCTTSPDRPGPPTRPLIKGPVTSHGFSVKWDAPKDNGGSEILKYLLEITEGTSEDVPASESGCEVSEYSVEMTEPENVASEVYHGPELECTVGNLLPGTVYRFRVRALNDGGYGPYSDVSEITTAAGPPGQCRAPHVSFTPDGCVLVGWESPASPGADISEYRLEWGEDEESLELVYHGPDTCFEIRDLLPAAQYCCRLQAFNPAGAGPYSELVHCQTPASAPDPVSTLCVLEEEPPSAHPDSPSVCLVLNWEEPCNNGSEILAYNIDLGDSCITVGNTTTHLMKNLLPETTYRIRIQAINEIGVGPFSQFIKAKTRPLPPSPPRLECAASGPQSLKLKWGDSNSKTHAAGDMVYTLQLEDRNKRFISIYRGPSHTYKVQRLTEFTCYSFRIQATSEAGEGPYSETYTFSTTKSVPPTLKAPRVTQLEGNSCEIFWETVPPMKGDPVSYVLQVLVGRDSEYKQVYKGEEATFQISGLQSNTDYRFRVCACRRCVDTSQELSGAFSPSAAFMLQQREVMLTGDLGGMEEAKMKGMMPTDEQFAALIVLGFATLSILFAFILQYFLMK</sequence>
<comment type="similarity">
    <text evidence="6">Belongs to the FNDC3 family.</text>
</comment>
<keyword evidence="3" id="KW-0677">Repeat</keyword>
<keyword evidence="4 8" id="KW-1133">Transmembrane helix</keyword>
<dbReference type="InterPro" id="IPR003961">
    <property type="entry name" value="FN3_dom"/>
</dbReference>
<evidence type="ECO:0000256" key="8">
    <source>
        <dbReference type="SAM" id="Phobius"/>
    </source>
</evidence>
<keyword evidence="2 8" id="KW-0812">Transmembrane</keyword>
<dbReference type="GeneID" id="110290747"/>
<evidence type="ECO:0000256" key="3">
    <source>
        <dbReference type="ARBA" id="ARBA00022737"/>
    </source>
</evidence>
<feature type="domain" description="Fibronectin type-III" evidence="9">
    <location>
        <begin position="886"/>
        <end position="980"/>
    </location>
</feature>
<feature type="domain" description="Fibronectin type-III" evidence="9">
    <location>
        <begin position="799"/>
        <end position="885"/>
    </location>
</feature>
<dbReference type="PROSITE" id="PS50853">
    <property type="entry name" value="FN3"/>
    <property type="match status" value="8"/>
</dbReference>
<dbReference type="SMART" id="SM00060">
    <property type="entry name" value="FN3"/>
    <property type="match status" value="8"/>
</dbReference>
<dbReference type="SUPFAM" id="SSF49265">
    <property type="entry name" value="Fibronectin type III"/>
    <property type="match status" value="5"/>
</dbReference>
<organism evidence="10 11">
    <name type="scientific">Mus caroli</name>
    <name type="common">Ryukyu mouse</name>
    <name type="synonym">Ricefield mouse</name>
    <dbReference type="NCBI Taxonomy" id="10089"/>
    <lineage>
        <taxon>Eukaryota</taxon>
        <taxon>Metazoa</taxon>
        <taxon>Chordata</taxon>
        <taxon>Craniata</taxon>
        <taxon>Vertebrata</taxon>
        <taxon>Euteleostomi</taxon>
        <taxon>Mammalia</taxon>
        <taxon>Eutheria</taxon>
        <taxon>Euarchontoglires</taxon>
        <taxon>Glires</taxon>
        <taxon>Rodentia</taxon>
        <taxon>Myomorpha</taxon>
        <taxon>Muroidea</taxon>
        <taxon>Muridae</taxon>
        <taxon>Murinae</taxon>
        <taxon>Mus</taxon>
        <taxon>Mus</taxon>
    </lineage>
</organism>
<dbReference type="Proteomes" id="UP000515126">
    <property type="component" value="Chromosome 3"/>
</dbReference>
<evidence type="ECO:0000256" key="2">
    <source>
        <dbReference type="ARBA" id="ARBA00022692"/>
    </source>
</evidence>
<dbReference type="Gene3D" id="2.60.40.10">
    <property type="entry name" value="Immunoglobulins"/>
    <property type="match status" value="8"/>
</dbReference>
<feature type="domain" description="Fibronectin type-III" evidence="9">
    <location>
        <begin position="577"/>
        <end position="693"/>
    </location>
</feature>
<dbReference type="FunFam" id="2.60.40.10:FF:000210">
    <property type="entry name" value="Fibronectin type III domain containing 3A"/>
    <property type="match status" value="1"/>
</dbReference>
<evidence type="ECO:0000313" key="11">
    <source>
        <dbReference type="RefSeq" id="XP_029330945.1"/>
    </source>
</evidence>
<evidence type="ECO:0000313" key="10">
    <source>
        <dbReference type="Proteomes" id="UP000515126"/>
    </source>
</evidence>
<dbReference type="GO" id="GO:0016020">
    <property type="term" value="C:membrane"/>
    <property type="evidence" value="ECO:0007669"/>
    <property type="project" value="UniProtKB-SubCell"/>
</dbReference>